<accession>A0ABQ2X878</accession>
<keyword evidence="1" id="KW-1133">Transmembrane helix</keyword>
<reference evidence="3" key="1">
    <citation type="journal article" date="2019" name="Int. J. Syst. Evol. Microbiol.">
        <title>The Global Catalogue of Microorganisms (GCM) 10K type strain sequencing project: providing services to taxonomists for standard genome sequencing and annotation.</title>
        <authorList>
            <consortium name="The Broad Institute Genomics Platform"/>
            <consortium name="The Broad Institute Genome Sequencing Center for Infectious Disease"/>
            <person name="Wu L."/>
            <person name="Ma J."/>
        </authorList>
    </citation>
    <scope>NUCLEOTIDE SEQUENCE [LARGE SCALE GENOMIC DNA]</scope>
    <source>
        <strain evidence="3">JCM 4866</strain>
    </source>
</reference>
<protein>
    <submittedName>
        <fullName evidence="2">Uncharacterized protein</fullName>
    </submittedName>
</protein>
<proteinExistence type="predicted"/>
<evidence type="ECO:0000313" key="3">
    <source>
        <dbReference type="Proteomes" id="UP000617743"/>
    </source>
</evidence>
<evidence type="ECO:0000256" key="1">
    <source>
        <dbReference type="SAM" id="Phobius"/>
    </source>
</evidence>
<gene>
    <name evidence="2" type="ORF">GCM10010383_37660</name>
</gene>
<dbReference type="RefSeq" id="WP_190051405.1">
    <property type="nucleotide sequence ID" value="NZ_BMWC01000005.1"/>
</dbReference>
<dbReference type="EMBL" id="BMWC01000005">
    <property type="protein sequence ID" value="GGX04274.1"/>
    <property type="molecule type" value="Genomic_DNA"/>
</dbReference>
<name>A0ABQ2X878_9ACTN</name>
<comment type="caution">
    <text evidence="2">The sequence shown here is derived from an EMBL/GenBank/DDBJ whole genome shotgun (WGS) entry which is preliminary data.</text>
</comment>
<dbReference type="Proteomes" id="UP000617743">
    <property type="component" value="Unassembled WGS sequence"/>
</dbReference>
<organism evidence="2 3">
    <name type="scientific">Streptomyces lomondensis</name>
    <dbReference type="NCBI Taxonomy" id="68229"/>
    <lineage>
        <taxon>Bacteria</taxon>
        <taxon>Bacillati</taxon>
        <taxon>Actinomycetota</taxon>
        <taxon>Actinomycetes</taxon>
        <taxon>Kitasatosporales</taxon>
        <taxon>Streptomycetaceae</taxon>
        <taxon>Streptomyces</taxon>
    </lineage>
</organism>
<feature type="transmembrane region" description="Helical" evidence="1">
    <location>
        <begin position="34"/>
        <end position="54"/>
    </location>
</feature>
<evidence type="ECO:0000313" key="2">
    <source>
        <dbReference type="EMBL" id="GGX04274.1"/>
    </source>
</evidence>
<keyword evidence="3" id="KW-1185">Reference proteome</keyword>
<keyword evidence="1" id="KW-0472">Membrane</keyword>
<sequence length="60" mass="5966">MSTLQVLTLLLALSMALHIGCAAAFTAWRGGTRPALALLIGGSAAGTACALYLAGVSAYN</sequence>
<keyword evidence="1" id="KW-0812">Transmembrane</keyword>